<protein>
    <submittedName>
        <fullName evidence="1">Uncharacterized protein</fullName>
    </submittedName>
</protein>
<comment type="caution">
    <text evidence="1">The sequence shown here is derived from an EMBL/GenBank/DDBJ whole genome shotgun (WGS) entry which is preliminary data.</text>
</comment>
<dbReference type="AlphaFoldDB" id="A0AAI8Z485"/>
<keyword evidence="2" id="KW-1185">Reference proteome</keyword>
<name>A0AAI8Z485_9PEZI</name>
<accession>A0AAI8Z485</accession>
<dbReference type="EMBL" id="CAVMBE010000057">
    <property type="protein sequence ID" value="CAK4032081.1"/>
    <property type="molecule type" value="Genomic_DNA"/>
</dbReference>
<evidence type="ECO:0000313" key="2">
    <source>
        <dbReference type="Proteomes" id="UP001296104"/>
    </source>
</evidence>
<evidence type="ECO:0000313" key="1">
    <source>
        <dbReference type="EMBL" id="CAK4032081.1"/>
    </source>
</evidence>
<sequence length="68" mass="7675">MADEADFEDTLVAAQQTVWSAENQRHPDAAYVFYNDMSDDEDEDESGSDLEKADENVRKVELDITMSA</sequence>
<reference evidence="1" key="1">
    <citation type="submission" date="2023-11" db="EMBL/GenBank/DDBJ databases">
        <authorList>
            <person name="Alioto T."/>
            <person name="Alioto T."/>
            <person name="Gomez Garrido J."/>
        </authorList>
    </citation>
    <scope>NUCLEOTIDE SEQUENCE</scope>
</reference>
<gene>
    <name evidence="1" type="ORF">LECACI_7A007239</name>
</gene>
<dbReference type="Proteomes" id="UP001296104">
    <property type="component" value="Unassembled WGS sequence"/>
</dbReference>
<organism evidence="1 2">
    <name type="scientific">Lecanosticta acicola</name>
    <dbReference type="NCBI Taxonomy" id="111012"/>
    <lineage>
        <taxon>Eukaryota</taxon>
        <taxon>Fungi</taxon>
        <taxon>Dikarya</taxon>
        <taxon>Ascomycota</taxon>
        <taxon>Pezizomycotina</taxon>
        <taxon>Dothideomycetes</taxon>
        <taxon>Dothideomycetidae</taxon>
        <taxon>Mycosphaerellales</taxon>
        <taxon>Mycosphaerellaceae</taxon>
        <taxon>Lecanosticta</taxon>
    </lineage>
</organism>
<proteinExistence type="predicted"/>